<dbReference type="AlphaFoldDB" id="A0A804KM80"/>
<evidence type="ECO:0000256" key="4">
    <source>
        <dbReference type="ARBA" id="ARBA00023242"/>
    </source>
</evidence>
<evidence type="ECO:0000256" key="1">
    <source>
        <dbReference type="ARBA" id="ARBA00004123"/>
    </source>
</evidence>
<dbReference type="PANTHER" id="PTHR21277">
    <property type="entry name" value="TRANSCRIPTIONAL ADAPTER 1"/>
    <property type="match status" value="1"/>
</dbReference>
<proteinExistence type="predicted"/>
<dbReference type="PANTHER" id="PTHR21277:SF5">
    <property type="entry name" value="TRANSCRIPTIONAL ADAPTER 1"/>
    <property type="match status" value="1"/>
</dbReference>
<accession>A0A804KM80</accession>
<dbReference type="EMBL" id="HG996474">
    <property type="protein sequence ID" value="CAG1836072.1"/>
    <property type="molecule type" value="Genomic_DNA"/>
</dbReference>
<dbReference type="GO" id="GO:0006357">
    <property type="term" value="P:regulation of transcription by RNA polymerase II"/>
    <property type="evidence" value="ECO:0000318"/>
    <property type="project" value="GO_Central"/>
</dbReference>
<dbReference type="GO" id="GO:0003713">
    <property type="term" value="F:transcription coactivator activity"/>
    <property type="evidence" value="ECO:0000318"/>
    <property type="project" value="GO_Central"/>
</dbReference>
<sequence>MPTPQPSHHTRINLGDVKSQIAKKLGPERSQQYFSYVNQLLAQKLSKPDFNKYCLLVLGRENLHLHNHLIRSILKNAFLVKHPPPLGLGKDALKPIEAVGTKSSEDESTDDDLAASMSKNTIWSNGNILPPSPCKVRSCIRDGRIKDRPSSLGQNGRLHATSHQIVRENDVINPCDSKRSMQHHQGVPLDHPAKRPRRENMALHDQAHVDHKGLIEFVKEDAEDLERANDLSSKRGPFQAPLGIPFCPASLGGARRSLPFVSTSSSGSLSCDRGELCHTEALKRRMEKIAAGHGLEGVTLDCSNLLNNGLDVYLKRLIRSCVELLGTRSGHYQTKYGVFKQQTQEKPINGVWPGNHMHVQNSDKISEHMQRLKTNNQISLKDFRVAMELNPQQLGEDWLLLLEKICLCSYKE</sequence>
<keyword evidence="4" id="KW-0539">Nucleus</keyword>
<protein>
    <submittedName>
        <fullName evidence="5">(wild Malaysian banana) hypothetical protein</fullName>
    </submittedName>
</protein>
<dbReference type="Pfam" id="PF12767">
    <property type="entry name" value="SAGA-Tad1"/>
    <property type="match status" value="1"/>
</dbReference>
<evidence type="ECO:0000256" key="3">
    <source>
        <dbReference type="ARBA" id="ARBA00023163"/>
    </source>
</evidence>
<keyword evidence="3" id="KW-0804">Transcription</keyword>
<dbReference type="EnsemblPlants" id="Ma09_t21770.1">
    <property type="protein sequence ID" value="Ma09_p21770.1"/>
    <property type="gene ID" value="Ma09_g21770"/>
</dbReference>
<dbReference type="Gramene" id="Ma09_t21770.1">
    <property type="protein sequence ID" value="Ma09_p21770.1"/>
    <property type="gene ID" value="Ma09_g21770"/>
</dbReference>
<evidence type="ECO:0000313" key="6">
    <source>
        <dbReference type="EnsemblPlants" id="Ma09_p21770.1"/>
    </source>
</evidence>
<gene>
    <name evidence="5" type="ORF">GSMUA_240420.1</name>
</gene>
<dbReference type="Proteomes" id="UP000012960">
    <property type="component" value="Unplaced"/>
</dbReference>
<keyword evidence="7" id="KW-1185">Reference proteome</keyword>
<comment type="subcellular location">
    <subcellularLocation>
        <location evidence="1">Nucleus</location>
    </subcellularLocation>
</comment>
<reference evidence="6" key="2">
    <citation type="submission" date="2021-05" db="UniProtKB">
        <authorList>
            <consortium name="EnsemblPlants"/>
        </authorList>
    </citation>
    <scope>IDENTIFICATION</scope>
    <source>
        <strain evidence="6">subsp. malaccensis</strain>
    </source>
</reference>
<dbReference type="GO" id="GO:0005634">
    <property type="term" value="C:nucleus"/>
    <property type="evidence" value="ECO:0007669"/>
    <property type="project" value="UniProtKB-SubCell"/>
</dbReference>
<keyword evidence="2" id="KW-0805">Transcription regulation</keyword>
<dbReference type="InterPro" id="IPR024738">
    <property type="entry name" value="Hfi1/Tada1"/>
</dbReference>
<evidence type="ECO:0000256" key="2">
    <source>
        <dbReference type="ARBA" id="ARBA00023015"/>
    </source>
</evidence>
<evidence type="ECO:0000313" key="7">
    <source>
        <dbReference type="Proteomes" id="UP000012960"/>
    </source>
</evidence>
<dbReference type="OMA" id="EDWPQLL"/>
<name>A0A804KM80_MUSAM</name>
<dbReference type="CDD" id="cd22933">
    <property type="entry name" value="HFD_HFI1"/>
    <property type="match status" value="1"/>
</dbReference>
<reference evidence="5" key="1">
    <citation type="submission" date="2021-03" db="EMBL/GenBank/DDBJ databases">
        <authorList>
            <consortium name="Genoscope - CEA"/>
            <person name="William W."/>
        </authorList>
    </citation>
    <scope>NUCLEOTIDE SEQUENCE</scope>
    <source>
        <strain evidence="5">Doubled-haploid Pahang</strain>
    </source>
</reference>
<dbReference type="FunCoup" id="A0A804KM80">
    <property type="interactions" value="1247"/>
</dbReference>
<dbReference type="InParanoid" id="A0A804KM80"/>
<dbReference type="GO" id="GO:0000124">
    <property type="term" value="C:SAGA complex"/>
    <property type="evidence" value="ECO:0000318"/>
    <property type="project" value="GO_Central"/>
</dbReference>
<dbReference type="OrthoDB" id="10264870at2759"/>
<organism evidence="6 7">
    <name type="scientific">Musa acuminata subsp. malaccensis</name>
    <name type="common">Wild banana</name>
    <name type="synonym">Musa malaccensis</name>
    <dbReference type="NCBI Taxonomy" id="214687"/>
    <lineage>
        <taxon>Eukaryota</taxon>
        <taxon>Viridiplantae</taxon>
        <taxon>Streptophyta</taxon>
        <taxon>Embryophyta</taxon>
        <taxon>Tracheophyta</taxon>
        <taxon>Spermatophyta</taxon>
        <taxon>Magnoliopsida</taxon>
        <taxon>Liliopsida</taxon>
        <taxon>Zingiberales</taxon>
        <taxon>Musaceae</taxon>
        <taxon>Musa</taxon>
    </lineage>
</organism>
<evidence type="ECO:0000313" key="5">
    <source>
        <dbReference type="EMBL" id="CAG1836072.1"/>
    </source>
</evidence>